<dbReference type="InterPro" id="IPR012337">
    <property type="entry name" value="RNaseH-like_sf"/>
</dbReference>
<evidence type="ECO:0000259" key="5">
    <source>
        <dbReference type="PROSITE" id="PS51456"/>
    </source>
</evidence>
<gene>
    <name evidence="6" type="ORF">LVIROSA_LOCUS38154</name>
</gene>
<dbReference type="PANTHER" id="PTHR22891">
    <property type="entry name" value="EUKARYOTIC TRANSLATION INITIATION FACTOR 2C"/>
    <property type="match status" value="1"/>
</dbReference>
<sequence>MGIIYKTIINEGKSNSILVIGESGAGKTETTKMLTRYLAYLGGRKATEGRTVEQQLLEVMAINESSRLYASITTENVPVKILVHQILPPSTSNCNFCAMKRKFNRKVNVESYETHLPLLDEIIHLTILAFLVMLFFHDNLSMTSLEEGYMPPVTFIVVQKRHHTCFFPMKHGDKASTDRIGNILPGAVVDTKICHPMEFDFYLCSHVGIQGTSRPTYYHVLYDENKFTPNGL</sequence>
<dbReference type="InterPro" id="IPR027417">
    <property type="entry name" value="P-loop_NTPase"/>
</dbReference>
<dbReference type="Proteomes" id="UP001157418">
    <property type="component" value="Unassembled WGS sequence"/>
</dbReference>
<keyword evidence="3" id="KW-0067">ATP-binding</keyword>
<keyword evidence="1 3" id="KW-0518">Myosin</keyword>
<proteinExistence type="inferred from homology"/>
<feature type="binding site" evidence="3">
    <location>
        <begin position="21"/>
        <end position="28"/>
    </location>
    <ligand>
        <name>ATP</name>
        <dbReference type="ChEBI" id="CHEBI:30616"/>
    </ligand>
</feature>
<evidence type="ECO:0000313" key="6">
    <source>
        <dbReference type="EMBL" id="CAH1452868.1"/>
    </source>
</evidence>
<keyword evidence="3" id="KW-0547">Nucleotide-binding</keyword>
<comment type="similarity">
    <text evidence="3">Belongs to the TRAFAC class myosin-kinesin ATPase superfamily. Myosin family.</text>
</comment>
<accession>A0AAU9PS33</accession>
<dbReference type="InterPro" id="IPR036397">
    <property type="entry name" value="RNaseH_sf"/>
</dbReference>
<dbReference type="PROSITE" id="PS51456">
    <property type="entry name" value="MYOSIN_MOTOR"/>
    <property type="match status" value="1"/>
</dbReference>
<dbReference type="GO" id="GO:0003779">
    <property type="term" value="F:actin binding"/>
    <property type="evidence" value="ECO:0007669"/>
    <property type="project" value="UniProtKB-KW"/>
</dbReference>
<comment type="caution">
    <text evidence="3">Lacks conserved residue(s) required for the propagation of feature annotation.</text>
</comment>
<comment type="caution">
    <text evidence="6">The sequence shown here is derived from an EMBL/GenBank/DDBJ whole genome shotgun (WGS) entry which is preliminary data.</text>
</comment>
<dbReference type="Gene3D" id="3.40.850.10">
    <property type="entry name" value="Kinesin motor domain"/>
    <property type="match status" value="1"/>
</dbReference>
<dbReference type="GO" id="GO:0005524">
    <property type="term" value="F:ATP binding"/>
    <property type="evidence" value="ECO:0007669"/>
    <property type="project" value="UniProtKB-UniRule"/>
</dbReference>
<evidence type="ECO:0008006" key="8">
    <source>
        <dbReference type="Google" id="ProtNLM"/>
    </source>
</evidence>
<dbReference type="SUPFAM" id="SSF52540">
    <property type="entry name" value="P-loop containing nucleoside triphosphate hydrolases"/>
    <property type="match status" value="1"/>
</dbReference>
<evidence type="ECO:0000259" key="4">
    <source>
        <dbReference type="PROSITE" id="PS50822"/>
    </source>
</evidence>
<dbReference type="InterPro" id="IPR036961">
    <property type="entry name" value="Kinesin_motor_dom_sf"/>
</dbReference>
<evidence type="ECO:0000313" key="7">
    <source>
        <dbReference type="Proteomes" id="UP001157418"/>
    </source>
</evidence>
<dbReference type="SMART" id="SM00950">
    <property type="entry name" value="Piwi"/>
    <property type="match status" value="1"/>
</dbReference>
<dbReference type="Gene3D" id="3.30.420.10">
    <property type="entry name" value="Ribonuclease H-like superfamily/Ribonuclease H"/>
    <property type="match status" value="1"/>
</dbReference>
<dbReference type="GO" id="GO:0016459">
    <property type="term" value="C:myosin complex"/>
    <property type="evidence" value="ECO:0007669"/>
    <property type="project" value="UniProtKB-KW"/>
</dbReference>
<evidence type="ECO:0000256" key="1">
    <source>
        <dbReference type="ARBA" id="ARBA00023123"/>
    </source>
</evidence>
<dbReference type="Pfam" id="PF02171">
    <property type="entry name" value="Piwi"/>
    <property type="match status" value="1"/>
</dbReference>
<dbReference type="PROSITE" id="PS50822">
    <property type="entry name" value="PIWI"/>
    <property type="match status" value="1"/>
</dbReference>
<dbReference type="Pfam" id="PF00063">
    <property type="entry name" value="Myosin_head"/>
    <property type="match status" value="1"/>
</dbReference>
<dbReference type="InterPro" id="IPR001609">
    <property type="entry name" value="Myosin_head_motor_dom-like"/>
</dbReference>
<dbReference type="GO" id="GO:0003774">
    <property type="term" value="F:cytoskeletal motor activity"/>
    <property type="evidence" value="ECO:0007669"/>
    <property type="project" value="UniProtKB-UniRule"/>
</dbReference>
<evidence type="ECO:0000256" key="3">
    <source>
        <dbReference type="PROSITE-ProRule" id="PRU00782"/>
    </source>
</evidence>
<dbReference type="GO" id="GO:0003676">
    <property type="term" value="F:nucleic acid binding"/>
    <property type="evidence" value="ECO:0007669"/>
    <property type="project" value="InterPro"/>
</dbReference>
<dbReference type="InterPro" id="IPR003165">
    <property type="entry name" value="Piwi"/>
</dbReference>
<reference evidence="6 7" key="1">
    <citation type="submission" date="2022-01" db="EMBL/GenBank/DDBJ databases">
        <authorList>
            <person name="Xiong W."/>
            <person name="Schranz E."/>
        </authorList>
    </citation>
    <scope>NUCLEOTIDE SEQUENCE [LARGE SCALE GENOMIC DNA]</scope>
</reference>
<dbReference type="AlphaFoldDB" id="A0AAU9PS33"/>
<keyword evidence="2 3" id="KW-0505">Motor protein</keyword>
<protein>
    <recommendedName>
        <fullName evidence="8">Piwi domain-containing protein</fullName>
    </recommendedName>
</protein>
<dbReference type="SUPFAM" id="SSF53098">
    <property type="entry name" value="Ribonuclease H-like"/>
    <property type="match status" value="1"/>
</dbReference>
<name>A0AAU9PS33_9ASTR</name>
<feature type="domain" description="Myosin motor" evidence="5">
    <location>
        <begin position="1"/>
        <end position="232"/>
    </location>
</feature>
<dbReference type="EMBL" id="CAKMRJ010005745">
    <property type="protein sequence ID" value="CAH1452868.1"/>
    <property type="molecule type" value="Genomic_DNA"/>
</dbReference>
<keyword evidence="3" id="KW-0009">Actin-binding</keyword>
<feature type="domain" description="Piwi" evidence="4">
    <location>
        <begin position="144"/>
        <end position="232"/>
    </location>
</feature>
<keyword evidence="7" id="KW-1185">Reference proteome</keyword>
<organism evidence="6 7">
    <name type="scientific">Lactuca virosa</name>
    <dbReference type="NCBI Taxonomy" id="75947"/>
    <lineage>
        <taxon>Eukaryota</taxon>
        <taxon>Viridiplantae</taxon>
        <taxon>Streptophyta</taxon>
        <taxon>Embryophyta</taxon>
        <taxon>Tracheophyta</taxon>
        <taxon>Spermatophyta</taxon>
        <taxon>Magnoliopsida</taxon>
        <taxon>eudicotyledons</taxon>
        <taxon>Gunneridae</taxon>
        <taxon>Pentapetalae</taxon>
        <taxon>asterids</taxon>
        <taxon>campanulids</taxon>
        <taxon>Asterales</taxon>
        <taxon>Asteraceae</taxon>
        <taxon>Cichorioideae</taxon>
        <taxon>Cichorieae</taxon>
        <taxon>Lactucinae</taxon>
        <taxon>Lactuca</taxon>
    </lineage>
</organism>
<evidence type="ECO:0000256" key="2">
    <source>
        <dbReference type="ARBA" id="ARBA00023175"/>
    </source>
</evidence>